<organism evidence="3 4">
    <name type="scientific">Phytoactinopolyspora halophila</name>
    <dbReference type="NCBI Taxonomy" id="1981511"/>
    <lineage>
        <taxon>Bacteria</taxon>
        <taxon>Bacillati</taxon>
        <taxon>Actinomycetota</taxon>
        <taxon>Actinomycetes</taxon>
        <taxon>Jiangellales</taxon>
        <taxon>Jiangellaceae</taxon>
        <taxon>Phytoactinopolyspora</taxon>
    </lineage>
</organism>
<dbReference type="Pfam" id="PF03724">
    <property type="entry name" value="META"/>
    <property type="match status" value="1"/>
</dbReference>
<protein>
    <recommendedName>
        <fullName evidence="2">DUF306 domain-containing protein</fullName>
    </recommendedName>
</protein>
<dbReference type="Gene3D" id="2.40.128.270">
    <property type="match status" value="1"/>
</dbReference>
<evidence type="ECO:0000313" key="4">
    <source>
        <dbReference type="Proteomes" id="UP000250462"/>
    </source>
</evidence>
<evidence type="ECO:0000259" key="2">
    <source>
        <dbReference type="Pfam" id="PF03724"/>
    </source>
</evidence>
<sequence length="203" mass="21729">MMFWMERVGDRLRPIDMSGLRRIGVLIAAAGLAVASCGNDDDTTAVQEDSNASSESESALTETAWEVDLVQDGETTTEAPEDVDATLGIHDGQIGGNTGCNAFTGDVEVSEDQSTIIVSDVVSTLRACMDTRGELDQIVLGTLRGELTVEIDGDVLTLTNEDGTSLTLRAIDENPEDQVPEDDLNKEGENTGDEEETENTEDE</sequence>
<dbReference type="PANTHER" id="PTHR35535">
    <property type="entry name" value="HEAT SHOCK PROTEIN HSLJ"/>
    <property type="match status" value="1"/>
</dbReference>
<dbReference type="AlphaFoldDB" id="A0A329R0M1"/>
<feature type="compositionally biased region" description="Acidic residues" evidence="1">
    <location>
        <begin position="173"/>
        <end position="182"/>
    </location>
</feature>
<reference evidence="3 4" key="1">
    <citation type="submission" date="2018-06" db="EMBL/GenBank/DDBJ databases">
        <title>Phytoactinopolyspora halophila sp. nov., a novel halophilic actinomycete isolated from a saline soil in China.</title>
        <authorList>
            <person name="Tang S.-K."/>
        </authorList>
    </citation>
    <scope>NUCLEOTIDE SEQUENCE [LARGE SCALE GENOMIC DNA]</scope>
    <source>
        <strain evidence="3 4">YIM 96934</strain>
    </source>
</reference>
<evidence type="ECO:0000256" key="1">
    <source>
        <dbReference type="SAM" id="MobiDB-lite"/>
    </source>
</evidence>
<dbReference type="Proteomes" id="UP000250462">
    <property type="component" value="Unassembled WGS sequence"/>
</dbReference>
<comment type="caution">
    <text evidence="3">The sequence shown here is derived from an EMBL/GenBank/DDBJ whole genome shotgun (WGS) entry which is preliminary data.</text>
</comment>
<evidence type="ECO:0000313" key="3">
    <source>
        <dbReference type="EMBL" id="RAW18077.1"/>
    </source>
</evidence>
<dbReference type="EMBL" id="QMIG01000002">
    <property type="protein sequence ID" value="RAW18077.1"/>
    <property type="molecule type" value="Genomic_DNA"/>
</dbReference>
<keyword evidence="4" id="KW-1185">Reference proteome</keyword>
<dbReference type="InterPro" id="IPR053147">
    <property type="entry name" value="Hsp_HslJ-like"/>
</dbReference>
<dbReference type="InterPro" id="IPR038670">
    <property type="entry name" value="HslJ-like_sf"/>
</dbReference>
<name>A0A329R0M1_9ACTN</name>
<feature type="region of interest" description="Disordered" evidence="1">
    <location>
        <begin position="169"/>
        <end position="203"/>
    </location>
</feature>
<feature type="compositionally biased region" description="Acidic residues" evidence="1">
    <location>
        <begin position="190"/>
        <end position="203"/>
    </location>
</feature>
<gene>
    <name evidence="3" type="ORF">DPM12_04410</name>
</gene>
<dbReference type="PANTHER" id="PTHR35535:SF2">
    <property type="entry name" value="DUF306 DOMAIN-CONTAINING PROTEIN"/>
    <property type="match status" value="1"/>
</dbReference>
<proteinExistence type="predicted"/>
<accession>A0A329R0M1</accession>
<dbReference type="InterPro" id="IPR005184">
    <property type="entry name" value="DUF306_Meta_HslJ"/>
</dbReference>
<feature type="domain" description="DUF306" evidence="2">
    <location>
        <begin position="58"/>
        <end position="166"/>
    </location>
</feature>